<evidence type="ECO:0000313" key="2">
    <source>
        <dbReference type="EMBL" id="RCH78618.1"/>
    </source>
</evidence>
<dbReference type="EMBL" id="PJQL01005027">
    <property type="protein sequence ID" value="RCH78618.1"/>
    <property type="molecule type" value="Genomic_DNA"/>
</dbReference>
<sequence>NSLPTSINQIIDLVYAVIVDKVPHKSHKRLRSEISRSNNSSYKRETVSVSGSDRKVYSMNTLSKPNKQSGNLCKYCKKVEWVKGHRCNEFAIAHRKNQNLIAADNNKSFFNGNKVSSMALRSARLKQVQENKTKETPMDPLLEIDEMALGNNENIIVKRDFKNINFNISVPLTLIQNNHMKSHLKVMAILDTGANFSAIDKSFCIKNKLVFKPFDNNNSCNYIEMASDA</sequence>
<proteinExistence type="predicted"/>
<comment type="caution">
    <text evidence="2">The sequence shown here is derived from an EMBL/GenBank/DDBJ whole genome shotgun (WGS) entry which is preliminary data.</text>
</comment>
<dbReference type="GO" id="GO:0004190">
    <property type="term" value="F:aspartic-type endopeptidase activity"/>
    <property type="evidence" value="ECO:0007669"/>
    <property type="project" value="InterPro"/>
</dbReference>
<accession>A0A367ILS5</accession>
<dbReference type="PROSITE" id="PS00141">
    <property type="entry name" value="ASP_PROTEASE"/>
    <property type="match status" value="1"/>
</dbReference>
<feature type="non-terminal residue" evidence="2">
    <location>
        <position position="1"/>
    </location>
</feature>
<reference evidence="2 3" key="1">
    <citation type="journal article" date="2018" name="G3 (Bethesda)">
        <title>Phylogenetic and Phylogenomic Definition of Rhizopus Species.</title>
        <authorList>
            <person name="Gryganskyi A.P."/>
            <person name="Golan J."/>
            <person name="Dolatabadi S."/>
            <person name="Mondo S."/>
            <person name="Robb S."/>
            <person name="Idnurm A."/>
            <person name="Muszewska A."/>
            <person name="Steczkiewicz K."/>
            <person name="Masonjones S."/>
            <person name="Liao H.L."/>
            <person name="Gajdeczka M.T."/>
            <person name="Anike F."/>
            <person name="Vuek A."/>
            <person name="Anishchenko I.M."/>
            <person name="Voigt K."/>
            <person name="de Hoog G.S."/>
            <person name="Smith M.E."/>
            <person name="Heitman J."/>
            <person name="Vilgalys R."/>
            <person name="Stajich J.E."/>
        </authorList>
    </citation>
    <scope>NUCLEOTIDE SEQUENCE [LARGE SCALE GENOMIC DNA]</scope>
    <source>
        <strain evidence="2 3">CBS 357.93</strain>
    </source>
</reference>
<dbReference type="InterPro" id="IPR001969">
    <property type="entry name" value="Aspartic_peptidase_AS"/>
</dbReference>
<feature type="non-terminal residue" evidence="2">
    <location>
        <position position="229"/>
    </location>
</feature>
<keyword evidence="3" id="KW-1185">Reference proteome</keyword>
<evidence type="ECO:0000256" key="1">
    <source>
        <dbReference type="SAM" id="MobiDB-lite"/>
    </source>
</evidence>
<dbReference type="AlphaFoldDB" id="A0A367ILS5"/>
<dbReference type="GO" id="GO:0006508">
    <property type="term" value="P:proteolysis"/>
    <property type="evidence" value="ECO:0007669"/>
    <property type="project" value="InterPro"/>
</dbReference>
<dbReference type="Proteomes" id="UP000252139">
    <property type="component" value="Unassembled WGS sequence"/>
</dbReference>
<evidence type="ECO:0000313" key="3">
    <source>
        <dbReference type="Proteomes" id="UP000252139"/>
    </source>
</evidence>
<protein>
    <submittedName>
        <fullName evidence="2">Uncharacterized protein</fullName>
    </submittedName>
</protein>
<name>A0A367ILS5_RHIAZ</name>
<feature type="region of interest" description="Disordered" evidence="1">
    <location>
        <begin position="29"/>
        <end position="48"/>
    </location>
</feature>
<gene>
    <name evidence="2" type="ORF">CU097_001609</name>
</gene>
<organism evidence="2 3">
    <name type="scientific">Rhizopus azygosporus</name>
    <name type="common">Rhizopus microsporus var. azygosporus</name>
    <dbReference type="NCBI Taxonomy" id="86630"/>
    <lineage>
        <taxon>Eukaryota</taxon>
        <taxon>Fungi</taxon>
        <taxon>Fungi incertae sedis</taxon>
        <taxon>Mucoromycota</taxon>
        <taxon>Mucoromycotina</taxon>
        <taxon>Mucoromycetes</taxon>
        <taxon>Mucorales</taxon>
        <taxon>Mucorineae</taxon>
        <taxon>Rhizopodaceae</taxon>
        <taxon>Rhizopus</taxon>
    </lineage>
</organism>